<gene>
    <name evidence="1" type="ORF">A2896_02950</name>
</gene>
<proteinExistence type="predicted"/>
<dbReference type="Proteomes" id="UP000178647">
    <property type="component" value="Unassembled WGS sequence"/>
</dbReference>
<protein>
    <submittedName>
        <fullName evidence="1">Uncharacterized protein</fullName>
    </submittedName>
</protein>
<evidence type="ECO:0000313" key="1">
    <source>
        <dbReference type="EMBL" id="OGZ23881.1"/>
    </source>
</evidence>
<comment type="caution">
    <text evidence="1">The sequence shown here is derived from an EMBL/GenBank/DDBJ whole genome shotgun (WGS) entry which is preliminary data.</text>
</comment>
<accession>A0A1G2EEW1</accession>
<sequence>MECLICNNDIEDTWWPICANPACLLMLTELINHKETPCWISQEIYCQREYCVGPADVCRILQGDMALRKQGLRKSETVLGCWY</sequence>
<evidence type="ECO:0000313" key="2">
    <source>
        <dbReference type="Proteomes" id="UP000178647"/>
    </source>
</evidence>
<name>A0A1G2EEW1_9BACT</name>
<reference evidence="1 2" key="1">
    <citation type="journal article" date="2016" name="Nat. Commun.">
        <title>Thousands of microbial genomes shed light on interconnected biogeochemical processes in an aquifer system.</title>
        <authorList>
            <person name="Anantharaman K."/>
            <person name="Brown C.T."/>
            <person name="Hug L.A."/>
            <person name="Sharon I."/>
            <person name="Castelle C.J."/>
            <person name="Probst A.J."/>
            <person name="Thomas B.C."/>
            <person name="Singh A."/>
            <person name="Wilkins M.J."/>
            <person name="Karaoz U."/>
            <person name="Brodie E.L."/>
            <person name="Williams K.H."/>
            <person name="Hubbard S.S."/>
            <person name="Banfield J.F."/>
        </authorList>
    </citation>
    <scope>NUCLEOTIDE SEQUENCE [LARGE SCALE GENOMIC DNA]</scope>
</reference>
<organism evidence="1 2">
    <name type="scientific">Candidatus Nealsonbacteria bacterium RIFCSPLOWO2_01_FULL_43_32</name>
    <dbReference type="NCBI Taxonomy" id="1801672"/>
    <lineage>
        <taxon>Bacteria</taxon>
        <taxon>Candidatus Nealsoniibacteriota</taxon>
    </lineage>
</organism>
<dbReference type="AlphaFoldDB" id="A0A1G2EEW1"/>
<dbReference type="EMBL" id="MHMH01000022">
    <property type="protein sequence ID" value="OGZ23881.1"/>
    <property type="molecule type" value="Genomic_DNA"/>
</dbReference>